<dbReference type="GO" id="GO:0005886">
    <property type="term" value="C:plasma membrane"/>
    <property type="evidence" value="ECO:0007669"/>
    <property type="project" value="UniProtKB-SubCell"/>
</dbReference>
<evidence type="ECO:0000259" key="9">
    <source>
        <dbReference type="Pfam" id="PF01061"/>
    </source>
</evidence>
<dbReference type="RefSeq" id="WP_083544912.1">
    <property type="nucleotide sequence ID" value="NZ_FQVQ01000012.1"/>
</dbReference>
<evidence type="ECO:0000256" key="2">
    <source>
        <dbReference type="ARBA" id="ARBA00007783"/>
    </source>
</evidence>
<evidence type="ECO:0000313" key="11">
    <source>
        <dbReference type="Proteomes" id="UP000184147"/>
    </source>
</evidence>
<proteinExistence type="inferred from homology"/>
<evidence type="ECO:0000256" key="8">
    <source>
        <dbReference type="SAM" id="Phobius"/>
    </source>
</evidence>
<evidence type="ECO:0000313" key="10">
    <source>
        <dbReference type="EMBL" id="SHF57205.1"/>
    </source>
</evidence>
<evidence type="ECO:0000256" key="4">
    <source>
        <dbReference type="ARBA" id="ARBA00022475"/>
    </source>
</evidence>
<protein>
    <submittedName>
        <fullName evidence="10">Lipopolysaccharide transport system permease protein</fullName>
    </submittedName>
</protein>
<feature type="transmembrane region" description="Helical" evidence="8">
    <location>
        <begin position="89"/>
        <end position="113"/>
    </location>
</feature>
<dbReference type="AlphaFoldDB" id="A0A1M5CR21"/>
<name>A0A1M5CR21_9FLAO</name>
<keyword evidence="5 8" id="KW-0812">Transmembrane</keyword>
<dbReference type="InterPro" id="IPR013525">
    <property type="entry name" value="ABC2_TM"/>
</dbReference>
<dbReference type="EMBL" id="FQVQ01000012">
    <property type="protein sequence ID" value="SHF57205.1"/>
    <property type="molecule type" value="Genomic_DNA"/>
</dbReference>
<evidence type="ECO:0000256" key="5">
    <source>
        <dbReference type="ARBA" id="ARBA00022692"/>
    </source>
</evidence>
<reference evidence="10 11" key="1">
    <citation type="submission" date="2016-11" db="EMBL/GenBank/DDBJ databases">
        <authorList>
            <person name="Jaros S."/>
            <person name="Januszkiewicz K."/>
            <person name="Wedrychowicz H."/>
        </authorList>
    </citation>
    <scope>NUCLEOTIDE SEQUENCE [LARGE SCALE GENOMIC DNA]</scope>
    <source>
        <strain evidence="10 11">DSM 25660</strain>
    </source>
</reference>
<keyword evidence="7 8" id="KW-0472">Membrane</keyword>
<organism evidence="10 11">
    <name type="scientific">Flavobacterium fontis</name>
    <dbReference type="NCBI Taxonomy" id="1124188"/>
    <lineage>
        <taxon>Bacteria</taxon>
        <taxon>Pseudomonadati</taxon>
        <taxon>Bacteroidota</taxon>
        <taxon>Flavobacteriia</taxon>
        <taxon>Flavobacteriales</taxon>
        <taxon>Flavobacteriaceae</taxon>
        <taxon>Flavobacterium</taxon>
    </lineage>
</organism>
<feature type="transmembrane region" description="Helical" evidence="8">
    <location>
        <begin position="194"/>
        <end position="212"/>
    </location>
</feature>
<dbReference type="GO" id="GO:0140359">
    <property type="term" value="F:ABC-type transporter activity"/>
    <property type="evidence" value="ECO:0007669"/>
    <property type="project" value="InterPro"/>
</dbReference>
<accession>A0A1M5CR21</accession>
<dbReference type="GO" id="GO:0015920">
    <property type="term" value="P:lipopolysaccharide transport"/>
    <property type="evidence" value="ECO:0007669"/>
    <property type="project" value="TreeGrafter"/>
</dbReference>
<comment type="subcellular location">
    <subcellularLocation>
        <location evidence="1">Cell inner membrane</location>
        <topology evidence="1">Multi-pass membrane protein</topology>
    </subcellularLocation>
</comment>
<feature type="transmembrane region" description="Helical" evidence="8">
    <location>
        <begin position="160"/>
        <end position="182"/>
    </location>
</feature>
<dbReference type="PANTHER" id="PTHR30413:SF8">
    <property type="entry name" value="TRANSPORT PERMEASE PROTEIN"/>
    <property type="match status" value="1"/>
</dbReference>
<keyword evidence="11" id="KW-1185">Reference proteome</keyword>
<evidence type="ECO:0000256" key="1">
    <source>
        <dbReference type="ARBA" id="ARBA00004429"/>
    </source>
</evidence>
<evidence type="ECO:0000256" key="6">
    <source>
        <dbReference type="ARBA" id="ARBA00022989"/>
    </source>
</evidence>
<dbReference type="Proteomes" id="UP000184147">
    <property type="component" value="Unassembled WGS sequence"/>
</dbReference>
<feature type="transmembrane region" description="Helical" evidence="8">
    <location>
        <begin position="246"/>
        <end position="267"/>
    </location>
</feature>
<feature type="transmembrane region" description="Helical" evidence="8">
    <location>
        <begin position="48"/>
        <end position="69"/>
    </location>
</feature>
<keyword evidence="4" id="KW-1003">Cell membrane</keyword>
<evidence type="ECO:0000256" key="3">
    <source>
        <dbReference type="ARBA" id="ARBA00022448"/>
    </source>
</evidence>
<gene>
    <name evidence="10" type="ORF">SAMN05444377_112105</name>
</gene>
<feature type="domain" description="ABC-2 type transporter transmembrane" evidence="9">
    <location>
        <begin position="34"/>
        <end position="235"/>
    </location>
</feature>
<sequence length="280" mass="31727">MLETRIYSNSNTYSILHILLSSIKGYKSSFYLAKQLAKRDIKAQYRQSLLGILWALIPVFINALVWILLQRSGAVKLTDTPIPYPVYVLIGTTIWSIFGECLAMPITTVNANIGIITKINFEKEALISLGFIKLLFNLLIKLGLIILVLSVYQILPSSSIFFFIPLLLLTMLFFVAIGTLLAPIGVLYADISRMIPIAMQLLMYTCPVLYVLPKEGFLRQIMMYNPLSYFIIDVRNTLTGFDVEHWFFWLGAFVVTGIMALLAMLVYRVSMPIITERMSA</sequence>
<keyword evidence="3" id="KW-0813">Transport</keyword>
<comment type="similarity">
    <text evidence="2">Belongs to the ABC-2 integral membrane protein family.</text>
</comment>
<dbReference type="STRING" id="1124188.SAMN05444377_112105"/>
<dbReference type="PANTHER" id="PTHR30413">
    <property type="entry name" value="INNER MEMBRANE TRANSPORT PERMEASE"/>
    <property type="match status" value="1"/>
</dbReference>
<evidence type="ECO:0000256" key="7">
    <source>
        <dbReference type="ARBA" id="ARBA00023136"/>
    </source>
</evidence>
<keyword evidence="6 8" id="KW-1133">Transmembrane helix</keyword>
<dbReference type="OrthoDB" id="9786910at2"/>
<feature type="transmembrane region" description="Helical" evidence="8">
    <location>
        <begin position="134"/>
        <end position="154"/>
    </location>
</feature>
<dbReference type="Pfam" id="PF01061">
    <property type="entry name" value="ABC2_membrane"/>
    <property type="match status" value="1"/>
</dbReference>